<sequence>MPHDFRVYGHLAGLNDNELKTCLEHLSGYECEVSDHVLDFVHEGVFIDVDSDLDGLLRLVSPDVRGIIDIINHQDWEMYRCTLSGGTLTRSRIALDNALDTAYASERRS</sequence>
<accession>A0A1I3Z8D6</accession>
<keyword evidence="2" id="KW-1185">Reference proteome</keyword>
<proteinExistence type="predicted"/>
<organism evidence="1 2">
    <name type="scientific">Desulfomicrobium apsheronum</name>
    <dbReference type="NCBI Taxonomy" id="52560"/>
    <lineage>
        <taxon>Bacteria</taxon>
        <taxon>Pseudomonadati</taxon>
        <taxon>Thermodesulfobacteriota</taxon>
        <taxon>Desulfovibrionia</taxon>
        <taxon>Desulfovibrionales</taxon>
        <taxon>Desulfomicrobiaceae</taxon>
        <taxon>Desulfomicrobium</taxon>
    </lineage>
</organism>
<evidence type="ECO:0000313" key="2">
    <source>
        <dbReference type="Proteomes" id="UP000198635"/>
    </source>
</evidence>
<dbReference type="Proteomes" id="UP000198635">
    <property type="component" value="Unassembled WGS sequence"/>
</dbReference>
<protein>
    <submittedName>
        <fullName evidence="1">Uncharacterized protein</fullName>
    </submittedName>
</protein>
<reference evidence="2" key="1">
    <citation type="submission" date="2016-10" db="EMBL/GenBank/DDBJ databases">
        <authorList>
            <person name="Varghese N."/>
            <person name="Submissions S."/>
        </authorList>
    </citation>
    <scope>NUCLEOTIDE SEQUENCE [LARGE SCALE GENOMIC DNA]</scope>
    <source>
        <strain evidence="2">DSM 5918</strain>
    </source>
</reference>
<dbReference type="RefSeq" id="WP_092378711.1">
    <property type="nucleotide sequence ID" value="NZ_FORX01000022.1"/>
</dbReference>
<gene>
    <name evidence="1" type="ORF">SAMN04488082_12289</name>
</gene>
<dbReference type="OrthoDB" id="5471528at2"/>
<dbReference type="EMBL" id="FORX01000022">
    <property type="protein sequence ID" value="SFK39809.1"/>
    <property type="molecule type" value="Genomic_DNA"/>
</dbReference>
<dbReference type="AlphaFoldDB" id="A0A1I3Z8D6"/>
<dbReference type="STRING" id="52560.SAMN04488082_12289"/>
<name>A0A1I3Z8D6_9BACT</name>
<evidence type="ECO:0000313" key="1">
    <source>
        <dbReference type="EMBL" id="SFK39809.1"/>
    </source>
</evidence>